<keyword evidence="2" id="KW-1185">Reference proteome</keyword>
<protein>
    <submittedName>
        <fullName evidence="1">Uncharacterized protein</fullName>
    </submittedName>
</protein>
<sequence>ILVHSGKMEISNETMIVGGVYRSPNGKEPLFLEFYEQLIDNDYITGRNAILTGDFNINLLDNTV</sequence>
<dbReference type="AlphaFoldDB" id="A0ABD2NJR5"/>
<dbReference type="InterPro" id="IPR036691">
    <property type="entry name" value="Endo/exonu/phosph_ase_sf"/>
</dbReference>
<proteinExistence type="predicted"/>
<dbReference type="SUPFAM" id="SSF56219">
    <property type="entry name" value="DNase I-like"/>
    <property type="match status" value="1"/>
</dbReference>
<evidence type="ECO:0000313" key="2">
    <source>
        <dbReference type="Proteomes" id="UP001516400"/>
    </source>
</evidence>
<name>A0ABD2NJR5_9CUCU</name>
<dbReference type="EMBL" id="JABFTP020000124">
    <property type="protein sequence ID" value="KAL3278948.1"/>
    <property type="molecule type" value="Genomic_DNA"/>
</dbReference>
<evidence type="ECO:0000313" key="1">
    <source>
        <dbReference type="EMBL" id="KAL3278948.1"/>
    </source>
</evidence>
<dbReference type="Proteomes" id="UP001516400">
    <property type="component" value="Unassembled WGS sequence"/>
</dbReference>
<reference evidence="1 2" key="1">
    <citation type="journal article" date="2021" name="BMC Biol.">
        <title>Horizontally acquired antibacterial genes associated with adaptive radiation of ladybird beetles.</title>
        <authorList>
            <person name="Li H.S."/>
            <person name="Tang X.F."/>
            <person name="Huang Y.H."/>
            <person name="Xu Z.Y."/>
            <person name="Chen M.L."/>
            <person name="Du X.Y."/>
            <person name="Qiu B.Y."/>
            <person name="Chen P.T."/>
            <person name="Zhang W."/>
            <person name="Slipinski A."/>
            <person name="Escalona H.E."/>
            <person name="Waterhouse R.M."/>
            <person name="Zwick A."/>
            <person name="Pang H."/>
        </authorList>
    </citation>
    <scope>NUCLEOTIDE SEQUENCE [LARGE SCALE GENOMIC DNA]</scope>
    <source>
        <strain evidence="1">SYSU2018</strain>
    </source>
</reference>
<gene>
    <name evidence="1" type="ORF">HHI36_016466</name>
</gene>
<feature type="non-terminal residue" evidence="1">
    <location>
        <position position="1"/>
    </location>
</feature>
<comment type="caution">
    <text evidence="1">The sequence shown here is derived from an EMBL/GenBank/DDBJ whole genome shotgun (WGS) entry which is preliminary data.</text>
</comment>
<accession>A0ABD2NJR5</accession>
<dbReference type="Gene3D" id="3.60.10.10">
    <property type="entry name" value="Endonuclease/exonuclease/phosphatase"/>
    <property type="match status" value="1"/>
</dbReference>
<organism evidence="1 2">
    <name type="scientific">Cryptolaemus montrouzieri</name>
    <dbReference type="NCBI Taxonomy" id="559131"/>
    <lineage>
        <taxon>Eukaryota</taxon>
        <taxon>Metazoa</taxon>
        <taxon>Ecdysozoa</taxon>
        <taxon>Arthropoda</taxon>
        <taxon>Hexapoda</taxon>
        <taxon>Insecta</taxon>
        <taxon>Pterygota</taxon>
        <taxon>Neoptera</taxon>
        <taxon>Endopterygota</taxon>
        <taxon>Coleoptera</taxon>
        <taxon>Polyphaga</taxon>
        <taxon>Cucujiformia</taxon>
        <taxon>Coccinelloidea</taxon>
        <taxon>Coccinellidae</taxon>
        <taxon>Scymninae</taxon>
        <taxon>Scymnini</taxon>
        <taxon>Cryptolaemus</taxon>
    </lineage>
</organism>